<name>A0A0F8WK47_9ZZZZ</name>
<organism evidence="1">
    <name type="scientific">marine sediment metagenome</name>
    <dbReference type="NCBI Taxonomy" id="412755"/>
    <lineage>
        <taxon>unclassified sequences</taxon>
        <taxon>metagenomes</taxon>
        <taxon>ecological metagenomes</taxon>
    </lineage>
</organism>
<dbReference type="EMBL" id="LAZR01064694">
    <property type="protein sequence ID" value="KKK57028.1"/>
    <property type="molecule type" value="Genomic_DNA"/>
</dbReference>
<comment type="caution">
    <text evidence="1">The sequence shown here is derived from an EMBL/GenBank/DDBJ whole genome shotgun (WGS) entry which is preliminary data.</text>
</comment>
<proteinExistence type="predicted"/>
<reference evidence="1" key="1">
    <citation type="journal article" date="2015" name="Nature">
        <title>Complex archaea that bridge the gap between prokaryotes and eukaryotes.</title>
        <authorList>
            <person name="Spang A."/>
            <person name="Saw J.H."/>
            <person name="Jorgensen S.L."/>
            <person name="Zaremba-Niedzwiedzka K."/>
            <person name="Martijn J."/>
            <person name="Lind A.E."/>
            <person name="van Eijk R."/>
            <person name="Schleper C."/>
            <person name="Guy L."/>
            <person name="Ettema T.J."/>
        </authorList>
    </citation>
    <scope>NUCLEOTIDE SEQUENCE</scope>
</reference>
<protein>
    <submittedName>
        <fullName evidence="1">Uncharacterized protein</fullName>
    </submittedName>
</protein>
<feature type="non-terminal residue" evidence="1">
    <location>
        <position position="69"/>
    </location>
</feature>
<gene>
    <name evidence="1" type="ORF">LCGC14_3058600</name>
</gene>
<accession>A0A0F8WK47</accession>
<sequence>MLKIANNLPNQGQPRCQALPVGALGRCGVAIAQALLLLSLLATVGCQGHARVRIISTNLSRVSLLEANT</sequence>
<dbReference type="AlphaFoldDB" id="A0A0F8WK47"/>
<evidence type="ECO:0000313" key="1">
    <source>
        <dbReference type="EMBL" id="KKK57028.1"/>
    </source>
</evidence>